<evidence type="ECO:0000313" key="2">
    <source>
        <dbReference type="EMBL" id="KAJ4387473.1"/>
    </source>
</evidence>
<feature type="region of interest" description="Disordered" evidence="1">
    <location>
        <begin position="110"/>
        <end position="139"/>
    </location>
</feature>
<accession>A0A9W8YNF2</accession>
<feature type="compositionally biased region" description="Pro residues" evidence="1">
    <location>
        <begin position="656"/>
        <end position="668"/>
    </location>
</feature>
<proteinExistence type="predicted"/>
<dbReference type="EMBL" id="JAPEVB010000005">
    <property type="protein sequence ID" value="KAJ4387473.1"/>
    <property type="molecule type" value="Genomic_DNA"/>
</dbReference>
<dbReference type="AlphaFoldDB" id="A0A9W8YNF2"/>
<dbReference type="Proteomes" id="UP001140453">
    <property type="component" value="Unassembled WGS sequence"/>
</dbReference>
<name>A0A9W8YNF2_9PEZI</name>
<feature type="compositionally biased region" description="Low complexity" evidence="1">
    <location>
        <begin position="25"/>
        <end position="36"/>
    </location>
</feature>
<protein>
    <submittedName>
        <fullName evidence="2">Uncharacterized protein</fullName>
    </submittedName>
</protein>
<feature type="compositionally biased region" description="Acidic residues" evidence="1">
    <location>
        <begin position="426"/>
        <end position="444"/>
    </location>
</feature>
<comment type="caution">
    <text evidence="2">The sequence shown here is derived from an EMBL/GenBank/DDBJ whole genome shotgun (WGS) entry which is preliminary data.</text>
</comment>
<sequence length="738" mass="80746">MPAAASSRRRENQTVDLGLSEEESLVQLQQAVQQNDQDQDRNETSTTDNSDGNNTNDDAPATYTDGARKPIVAGADYASLRLLTRRQPKDPEHVLQGLDTSNMDLSWTAREDSTNLDPNGHPWRYPKKRGKGEGSNLDQFKDEITERTKNGEGCKAIAEAFIAMGVDTSVRAVARQRMKWGLRQRAKRKMTEQGIANIRKAHLEQAKRMANSDPVPVKRVRIRVMRKAEITRMTKEGMSAAQIAENLIARGVKLARGAATVERLRTVWGLTEDTQRSVNNIRATARNQALKAQQTQFVNIAKELGIEDVDGWVKSKMDEEVAQDARREYAYKLMGDARPKPVNPDQLRRNAAHLRSLKEQKKDKGNVLNKMPGVDFVPQVVSAAFNSSQNGGVSIPGNALAEGLPTVIPGPSVQAEIVEISDDEDDIEDEDMHGDETGEVDEAGEEHQAPSQAPIQAPPQTPTTSVDLDSSMIMQQQLAQGSTGITLFGTQPENVRPPVNTVTGEPGFKNAMFFKPFGCDGAPNQANVTIAPPAGIPGRRPNSFANITPRPMLAPRAIAPRPIPPQMPPFQPQKSEIDYMAQFGLSPYPCQGKSPQKYLTPNGLISTEGYEYLGAPPPPPGCEPPVHQPPPEIIRLPPPASADYIVVPRPPLPVPPKVSQVPQPPLIMPPEEVEKHNSEAKLLEKLQQTSQECLDVVSARASGKPMKNSLTGLPPSLQDIELAKEKLREVANAVLVEL</sequence>
<feature type="compositionally biased region" description="Low complexity" evidence="1">
    <location>
        <begin position="44"/>
        <end position="58"/>
    </location>
</feature>
<reference evidence="2" key="1">
    <citation type="submission" date="2022-10" db="EMBL/GenBank/DDBJ databases">
        <title>Tapping the CABI collections for fungal endophytes: first genome assemblies for Collariella, Neodidymelliopsis, Ascochyta clinopodiicola, Didymella pomorum, Didymosphaeria variabile, Neocosmospora piperis and Neocucurbitaria cava.</title>
        <authorList>
            <person name="Hill R."/>
        </authorList>
    </citation>
    <scope>NUCLEOTIDE SEQUENCE</scope>
    <source>
        <strain evidence="2">IMI 355082</strain>
    </source>
</reference>
<feature type="region of interest" description="Disordered" evidence="1">
    <location>
        <begin position="1"/>
        <end position="70"/>
    </location>
</feature>
<evidence type="ECO:0000313" key="3">
    <source>
        <dbReference type="Proteomes" id="UP001140453"/>
    </source>
</evidence>
<dbReference type="OrthoDB" id="3635128at2759"/>
<evidence type="ECO:0000256" key="1">
    <source>
        <dbReference type="SAM" id="MobiDB-lite"/>
    </source>
</evidence>
<feature type="region of interest" description="Disordered" evidence="1">
    <location>
        <begin position="426"/>
        <end position="466"/>
    </location>
</feature>
<organism evidence="2 3">
    <name type="scientific">Gnomoniopsis smithogilvyi</name>
    <dbReference type="NCBI Taxonomy" id="1191159"/>
    <lineage>
        <taxon>Eukaryota</taxon>
        <taxon>Fungi</taxon>
        <taxon>Dikarya</taxon>
        <taxon>Ascomycota</taxon>
        <taxon>Pezizomycotina</taxon>
        <taxon>Sordariomycetes</taxon>
        <taxon>Sordariomycetidae</taxon>
        <taxon>Diaporthales</taxon>
        <taxon>Gnomoniaceae</taxon>
        <taxon>Gnomoniopsis</taxon>
    </lineage>
</organism>
<feature type="region of interest" description="Disordered" evidence="1">
    <location>
        <begin position="656"/>
        <end position="676"/>
    </location>
</feature>
<gene>
    <name evidence="2" type="ORF">N0V93_008065</name>
</gene>
<keyword evidence="3" id="KW-1185">Reference proteome</keyword>